<dbReference type="RefSeq" id="WP_168920736.1">
    <property type="nucleotide sequence ID" value="NZ_CP051461.1"/>
</dbReference>
<protein>
    <submittedName>
        <fullName evidence="5">Outer membrane lipoprotein SlyB</fullName>
    </submittedName>
</protein>
<reference evidence="5 6" key="1">
    <citation type="submission" date="2020-04" db="EMBL/GenBank/DDBJ databases">
        <title>Complete genome of a Psychrophilic, Marine, Gas Vacuolate Bacterium Polaromonas vacuolata KCTC 22033T.</title>
        <authorList>
            <person name="Hwang K."/>
            <person name="Kim K.M."/>
        </authorList>
    </citation>
    <scope>NUCLEOTIDE SEQUENCE [LARGE SCALE GENOMIC DNA]</scope>
    <source>
        <strain evidence="5 6">KCTC 22033</strain>
    </source>
</reference>
<dbReference type="PANTHER" id="PTHR35603:SF2">
    <property type="entry name" value="OUTER MEMBRANE LIPOPROTEIN"/>
    <property type="match status" value="1"/>
</dbReference>
<evidence type="ECO:0000313" key="6">
    <source>
        <dbReference type="Proteomes" id="UP000502041"/>
    </source>
</evidence>
<keyword evidence="3" id="KW-0812">Transmembrane</keyword>
<keyword evidence="3" id="KW-1133">Transmembrane helix</keyword>
<keyword evidence="2 3" id="KW-0472">Membrane</keyword>
<evidence type="ECO:0000259" key="4">
    <source>
        <dbReference type="Pfam" id="PF05433"/>
    </source>
</evidence>
<gene>
    <name evidence="5" type="primary">slyB_1</name>
    <name evidence="5" type="ORF">HC248_00059</name>
</gene>
<keyword evidence="5" id="KW-0449">Lipoprotein</keyword>
<evidence type="ECO:0000256" key="2">
    <source>
        <dbReference type="ARBA" id="ARBA00023136"/>
    </source>
</evidence>
<dbReference type="KEGG" id="pvac:HC248_00059"/>
<proteinExistence type="predicted"/>
<dbReference type="GO" id="GO:0019867">
    <property type="term" value="C:outer membrane"/>
    <property type="evidence" value="ECO:0007669"/>
    <property type="project" value="InterPro"/>
</dbReference>
<name>A0A6H2H4V1_9BURK</name>
<sequence length="254" mass="25495">MTNPNQQSSSQSSSSAKPLWIAVGLLGAAVLAMGGTMLYQRSPAAVASTTPLAITAPATSDTAQKPAQVALNDSATKPVVQHTQPTHRDAPVTKSPAVVAHSGAAPSSVPVPLPVAQARACNDCGSVESVTPVQRSIKPSGPGIGAVAGGVLGAVLGNQVGQGNGKTVATLLGAVGGGFAGNAIENNVRKETVYEVSVRMEDGSRRSIELAQSPSVGSRVTLEGSSLRLADGTVLRAPAAVVNQPPSQTQNQSR</sequence>
<dbReference type="InterPro" id="IPR008816">
    <property type="entry name" value="Gly_zipper_2TM_dom"/>
</dbReference>
<dbReference type="Pfam" id="PF05433">
    <property type="entry name" value="Rick_17kDa_Anti"/>
    <property type="match status" value="1"/>
</dbReference>
<dbReference type="InterPro" id="IPR051407">
    <property type="entry name" value="Bact_OM_lipoprot/Surf_antigen"/>
</dbReference>
<keyword evidence="6" id="KW-1185">Reference proteome</keyword>
<dbReference type="AlphaFoldDB" id="A0A6H2H4V1"/>
<dbReference type="Proteomes" id="UP000502041">
    <property type="component" value="Chromosome"/>
</dbReference>
<comment type="subcellular location">
    <subcellularLocation>
        <location evidence="1">Membrane</location>
    </subcellularLocation>
</comment>
<feature type="transmembrane region" description="Helical" evidence="3">
    <location>
        <begin position="20"/>
        <end position="39"/>
    </location>
</feature>
<evidence type="ECO:0000313" key="5">
    <source>
        <dbReference type="EMBL" id="QJC54797.1"/>
    </source>
</evidence>
<organism evidence="5 6">
    <name type="scientific">Polaromonas vacuolata</name>
    <dbReference type="NCBI Taxonomy" id="37448"/>
    <lineage>
        <taxon>Bacteria</taxon>
        <taxon>Pseudomonadati</taxon>
        <taxon>Pseudomonadota</taxon>
        <taxon>Betaproteobacteria</taxon>
        <taxon>Burkholderiales</taxon>
        <taxon>Comamonadaceae</taxon>
        <taxon>Polaromonas</taxon>
    </lineage>
</organism>
<evidence type="ECO:0000256" key="3">
    <source>
        <dbReference type="SAM" id="Phobius"/>
    </source>
</evidence>
<accession>A0A6H2H4V1</accession>
<evidence type="ECO:0000256" key="1">
    <source>
        <dbReference type="ARBA" id="ARBA00004370"/>
    </source>
</evidence>
<dbReference type="EMBL" id="CP051461">
    <property type="protein sequence ID" value="QJC54797.1"/>
    <property type="molecule type" value="Genomic_DNA"/>
</dbReference>
<dbReference type="PANTHER" id="PTHR35603">
    <property type="match status" value="1"/>
</dbReference>
<feature type="domain" description="Glycine zipper 2TM" evidence="4">
    <location>
        <begin position="144"/>
        <end position="185"/>
    </location>
</feature>